<gene>
    <name evidence="1" type="ORF">CMEL01_00455</name>
</gene>
<evidence type="ECO:0000313" key="2">
    <source>
        <dbReference type="Proteomes" id="UP001239795"/>
    </source>
</evidence>
<name>A0AAI9Y265_9PEZI</name>
<dbReference type="EMBL" id="MLGG01000001">
    <property type="protein sequence ID" value="KAK1468688.1"/>
    <property type="molecule type" value="Genomic_DNA"/>
</dbReference>
<keyword evidence="2" id="KW-1185">Reference proteome</keyword>
<accession>A0AAI9Y265</accession>
<organism evidence="1 2">
    <name type="scientific">Colletotrichum melonis</name>
    <dbReference type="NCBI Taxonomy" id="1209925"/>
    <lineage>
        <taxon>Eukaryota</taxon>
        <taxon>Fungi</taxon>
        <taxon>Dikarya</taxon>
        <taxon>Ascomycota</taxon>
        <taxon>Pezizomycotina</taxon>
        <taxon>Sordariomycetes</taxon>
        <taxon>Hypocreomycetidae</taxon>
        <taxon>Glomerellales</taxon>
        <taxon>Glomerellaceae</taxon>
        <taxon>Colletotrichum</taxon>
        <taxon>Colletotrichum acutatum species complex</taxon>
    </lineage>
</organism>
<dbReference type="AlphaFoldDB" id="A0AAI9Y265"/>
<reference evidence="1 2" key="1">
    <citation type="submission" date="2016-10" db="EMBL/GenBank/DDBJ databases">
        <title>The genome sequence of Colletotrichum fioriniae PJ7.</title>
        <authorList>
            <person name="Baroncelli R."/>
        </authorList>
    </citation>
    <scope>NUCLEOTIDE SEQUENCE [LARGE SCALE GENOMIC DNA]</scope>
    <source>
        <strain evidence="1">Col 31</strain>
    </source>
</reference>
<evidence type="ECO:0000313" key="1">
    <source>
        <dbReference type="EMBL" id="KAK1468688.1"/>
    </source>
</evidence>
<comment type="caution">
    <text evidence="1">The sequence shown here is derived from an EMBL/GenBank/DDBJ whole genome shotgun (WGS) entry which is preliminary data.</text>
</comment>
<dbReference type="Proteomes" id="UP001239795">
    <property type="component" value="Unassembled WGS sequence"/>
</dbReference>
<proteinExistence type="predicted"/>
<protein>
    <submittedName>
        <fullName evidence="1">Uncharacterized protein</fullName>
    </submittedName>
</protein>
<sequence length="75" mass="7856">MASPIPEPAAAHNPRAACPSQVNSACSKYSNANGQRQCRGGQWNCVHLNPVTLDGNFVTYTSTGVSCSKNGELCS</sequence>